<feature type="signal peptide" evidence="1">
    <location>
        <begin position="1"/>
        <end position="19"/>
    </location>
</feature>
<dbReference type="Proteomes" id="UP000095282">
    <property type="component" value="Unplaced"/>
</dbReference>
<dbReference type="WBParaSite" id="Csp11.Scaffold629.g10091.t1">
    <property type="protein sequence ID" value="Csp11.Scaffold629.g10091.t1"/>
    <property type="gene ID" value="Csp11.Scaffold629.g10091"/>
</dbReference>
<feature type="chain" id="PRO_5009307778" evidence="1">
    <location>
        <begin position="20"/>
        <end position="82"/>
    </location>
</feature>
<evidence type="ECO:0000256" key="1">
    <source>
        <dbReference type="SAM" id="SignalP"/>
    </source>
</evidence>
<evidence type="ECO:0000313" key="3">
    <source>
        <dbReference type="WBParaSite" id="Csp11.Scaffold629.g10091.t1"/>
    </source>
</evidence>
<reference evidence="3" key="1">
    <citation type="submission" date="2016-11" db="UniProtKB">
        <authorList>
            <consortium name="WormBaseParasite"/>
        </authorList>
    </citation>
    <scope>IDENTIFICATION</scope>
</reference>
<dbReference type="AlphaFoldDB" id="A0A1I7TN59"/>
<keyword evidence="2" id="KW-1185">Reference proteome</keyword>
<organism evidence="2 3">
    <name type="scientific">Caenorhabditis tropicalis</name>
    <dbReference type="NCBI Taxonomy" id="1561998"/>
    <lineage>
        <taxon>Eukaryota</taxon>
        <taxon>Metazoa</taxon>
        <taxon>Ecdysozoa</taxon>
        <taxon>Nematoda</taxon>
        <taxon>Chromadorea</taxon>
        <taxon>Rhabditida</taxon>
        <taxon>Rhabditina</taxon>
        <taxon>Rhabditomorpha</taxon>
        <taxon>Rhabditoidea</taxon>
        <taxon>Rhabditidae</taxon>
        <taxon>Peloderinae</taxon>
        <taxon>Caenorhabditis</taxon>
    </lineage>
</organism>
<sequence length="82" mass="9011">MHLLLLLLLALVAAPSGNCVDTVATNVILHLHSKEHGTTQVYNISIPPIPLNRNGLTNTNHSVPHLYTYNYTVPFLATQPDK</sequence>
<proteinExistence type="predicted"/>
<accession>A0A1I7TN59</accession>
<evidence type="ECO:0000313" key="2">
    <source>
        <dbReference type="Proteomes" id="UP000095282"/>
    </source>
</evidence>
<name>A0A1I7TN59_9PELO</name>
<protein>
    <submittedName>
        <fullName evidence="3">Secreted protein</fullName>
    </submittedName>
</protein>
<keyword evidence="1" id="KW-0732">Signal</keyword>